<dbReference type="PANTHER" id="PTHR13696">
    <property type="entry name" value="P-LOOP CONTAINING NUCLEOSIDE TRIPHOSPHATE HYDROLASE"/>
    <property type="match status" value="1"/>
</dbReference>
<dbReference type="Pfam" id="PF13614">
    <property type="entry name" value="AAA_31"/>
    <property type="match status" value="1"/>
</dbReference>
<dbReference type="SUPFAM" id="SSF52540">
    <property type="entry name" value="P-loop containing nucleoside triphosphate hydrolases"/>
    <property type="match status" value="1"/>
</dbReference>
<evidence type="ECO:0000313" key="3">
    <source>
        <dbReference type="Proteomes" id="UP000008956"/>
    </source>
</evidence>
<organism evidence="2 3">
    <name type="scientific">[Ruminococcus] torques L2-14</name>
    <dbReference type="NCBI Taxonomy" id="657313"/>
    <lineage>
        <taxon>Bacteria</taxon>
        <taxon>Bacillati</taxon>
        <taxon>Bacillota</taxon>
        <taxon>Clostridia</taxon>
        <taxon>Lachnospirales</taxon>
        <taxon>Lachnospiraceae</taxon>
        <taxon>Mediterraneibacter</taxon>
    </lineage>
</organism>
<dbReference type="InterPro" id="IPR027417">
    <property type="entry name" value="P-loop_NTPase"/>
</dbReference>
<sequence>MCKVISIVNQKGGCSKTTSAVNIGIGLANAGKKVVLIDADAQGSLTASLGFQKPDELKVTLATIMAKTINEEEIDLSKVILHHEEGVDLVPGNIELSGLEVQLSNVLSRELILKEFIDSLRDFYDYILIDCAPSLGMMTINALVAADEVIIPVQAAYLPVKGLQR</sequence>
<reference evidence="2 3" key="2">
    <citation type="submission" date="2010-03" db="EMBL/GenBank/DDBJ databases">
        <authorList>
            <person name="Pajon A."/>
        </authorList>
    </citation>
    <scope>NUCLEOTIDE SEQUENCE [LARGE SCALE GENOMIC DNA]</scope>
    <source>
        <strain evidence="2 3">L2-14</strain>
    </source>
</reference>
<dbReference type="CDD" id="cd02042">
    <property type="entry name" value="ParAB_family"/>
    <property type="match status" value="1"/>
</dbReference>
<evidence type="ECO:0000259" key="1">
    <source>
        <dbReference type="Pfam" id="PF13614"/>
    </source>
</evidence>
<proteinExistence type="predicted"/>
<dbReference type="KEGG" id="rto:RTO_03050"/>
<dbReference type="EMBL" id="FP929055">
    <property type="protein sequence ID" value="CBL25081.1"/>
    <property type="molecule type" value="Genomic_DNA"/>
</dbReference>
<protein>
    <submittedName>
        <fullName evidence="2">CobQ/CobB/MinD/ParA nucleotide binding domain</fullName>
    </submittedName>
</protein>
<name>D4M1G9_9FIRM</name>
<dbReference type="AlphaFoldDB" id="D4M1G9"/>
<dbReference type="InterPro" id="IPR050678">
    <property type="entry name" value="DNA_Partitioning_ATPase"/>
</dbReference>
<evidence type="ECO:0000313" key="2">
    <source>
        <dbReference type="EMBL" id="CBL25081.1"/>
    </source>
</evidence>
<dbReference type="HOGENOM" id="CLU_037612_6_0_9"/>
<dbReference type="Gene3D" id="3.40.50.300">
    <property type="entry name" value="P-loop containing nucleotide triphosphate hydrolases"/>
    <property type="match status" value="1"/>
</dbReference>
<dbReference type="InterPro" id="IPR025669">
    <property type="entry name" value="AAA_dom"/>
</dbReference>
<dbReference type="PATRIC" id="fig|657313.3.peg.2678"/>
<dbReference type="Proteomes" id="UP000008956">
    <property type="component" value="Chromosome"/>
</dbReference>
<accession>D4M1G9</accession>
<dbReference type="PANTHER" id="PTHR13696:SF99">
    <property type="entry name" value="COBYRINIC ACID AC-DIAMIDE SYNTHASE"/>
    <property type="match status" value="1"/>
</dbReference>
<feature type="domain" description="AAA" evidence="1">
    <location>
        <begin position="3"/>
        <end position="164"/>
    </location>
</feature>
<reference evidence="2 3" key="1">
    <citation type="submission" date="2010-03" db="EMBL/GenBank/DDBJ databases">
        <title>The genome sequence of Ruminococcus torques L2-14.</title>
        <authorList>
            <consortium name="metaHIT consortium -- http://www.metahit.eu/"/>
            <person name="Pajon A."/>
            <person name="Turner K."/>
            <person name="Parkhill J."/>
            <person name="Duncan S."/>
            <person name="Flint H."/>
        </authorList>
    </citation>
    <scope>NUCLEOTIDE SEQUENCE [LARGE SCALE GENOMIC DNA]</scope>
    <source>
        <strain evidence="2 3">L2-14</strain>
    </source>
</reference>
<gene>
    <name evidence="2" type="ORF">RTO_03050</name>
</gene>